<proteinExistence type="predicted"/>
<keyword evidence="2" id="KW-1185">Reference proteome</keyword>
<evidence type="ECO:0000313" key="1">
    <source>
        <dbReference type="EMBL" id="MBB2184782.1"/>
    </source>
</evidence>
<comment type="caution">
    <text evidence="1">The sequence shown here is derived from an EMBL/GenBank/DDBJ whole genome shotgun (WGS) entry which is preliminary data.</text>
</comment>
<name>A0A839K6H1_9FIRM</name>
<gene>
    <name evidence="1" type="ORF">H0486_18155</name>
</gene>
<reference evidence="1 2" key="1">
    <citation type="submission" date="2020-07" db="EMBL/GenBank/DDBJ databases">
        <title>Characterization and genome sequencing of isolate MD1, a novel member within the family Lachnospiraceae.</title>
        <authorList>
            <person name="Rettenmaier R."/>
            <person name="Di Bello L."/>
            <person name="Zinser C."/>
            <person name="Scheitz K."/>
            <person name="Liebl W."/>
            <person name="Zverlov V."/>
        </authorList>
    </citation>
    <scope>NUCLEOTIDE SEQUENCE [LARGE SCALE GENOMIC DNA]</scope>
    <source>
        <strain evidence="1 2">MD1</strain>
    </source>
</reference>
<dbReference type="EMBL" id="JACEGA010000002">
    <property type="protein sequence ID" value="MBB2184782.1"/>
    <property type="molecule type" value="Genomic_DNA"/>
</dbReference>
<evidence type="ECO:0000313" key="2">
    <source>
        <dbReference type="Proteomes" id="UP000574276"/>
    </source>
</evidence>
<dbReference type="Proteomes" id="UP000574276">
    <property type="component" value="Unassembled WGS sequence"/>
</dbReference>
<accession>A0A839K6H1</accession>
<organism evidence="1 2">
    <name type="scientific">Variimorphobacter saccharofermentans</name>
    <dbReference type="NCBI Taxonomy" id="2755051"/>
    <lineage>
        <taxon>Bacteria</taxon>
        <taxon>Bacillati</taxon>
        <taxon>Bacillota</taxon>
        <taxon>Clostridia</taxon>
        <taxon>Lachnospirales</taxon>
        <taxon>Lachnospiraceae</taxon>
        <taxon>Variimorphobacter</taxon>
    </lineage>
</organism>
<protein>
    <submittedName>
        <fullName evidence="1">Uncharacterized protein</fullName>
    </submittedName>
</protein>
<sequence length="75" mass="8753">MKLIDRLLMQAKEILTAKHFDYDTNEDGFIEALGLDPERYRIDYPNGEHGYDALKALFEVSDDLWNDEEETDNQG</sequence>
<dbReference type="AlphaFoldDB" id="A0A839K6H1"/>
<dbReference type="RefSeq" id="WP_228354490.1">
    <property type="nucleotide sequence ID" value="NZ_JACEGA010000002.1"/>
</dbReference>